<dbReference type="InterPro" id="IPR015102">
    <property type="entry name" value="Tscrpt_reg_HTH_FeoC"/>
</dbReference>
<dbReference type="Pfam" id="PF09012">
    <property type="entry name" value="FeoC"/>
    <property type="match status" value="1"/>
</dbReference>
<dbReference type="EMBL" id="JAFKMR010000016">
    <property type="protein sequence ID" value="MBN8744218.1"/>
    <property type="molecule type" value="Genomic_DNA"/>
</dbReference>
<organism evidence="2 3">
    <name type="scientific">Thiomonas arsenitoxydans (strain DSM 22701 / CIP 110005 / 3As)</name>
    <dbReference type="NCBI Taxonomy" id="426114"/>
    <lineage>
        <taxon>Bacteria</taxon>
        <taxon>Pseudomonadati</taxon>
        <taxon>Pseudomonadota</taxon>
        <taxon>Betaproteobacteria</taxon>
        <taxon>Burkholderiales</taxon>
        <taxon>Thiomonas</taxon>
    </lineage>
</organism>
<dbReference type="RefSeq" id="WP_276729749.1">
    <property type="nucleotide sequence ID" value="NZ_JAFKMR010000016.1"/>
</dbReference>
<dbReference type="InterPro" id="IPR036390">
    <property type="entry name" value="WH_DNA-bd_sf"/>
</dbReference>
<proteinExistence type="predicted"/>
<protein>
    <submittedName>
        <fullName evidence="2">FeoC</fullName>
    </submittedName>
</protein>
<sequence length="100" mass="10426">MNPLFAVRDCLREKQLASAAEIAACVQVSASVAEDMLAHWVQRGLVERIDAQGGTCSSGSCGSCGQCGTRKTTAALYQWRGLQAAAASPAKAPVLMLRSA</sequence>
<name>A0A8I1SW43_THIA3</name>
<dbReference type="SUPFAM" id="SSF46785">
    <property type="entry name" value="Winged helix' DNA-binding domain"/>
    <property type="match status" value="1"/>
</dbReference>
<dbReference type="Proteomes" id="UP000664800">
    <property type="component" value="Unassembled WGS sequence"/>
</dbReference>
<accession>A0A8I1SW43</accession>
<evidence type="ECO:0000259" key="1">
    <source>
        <dbReference type="Pfam" id="PF09012"/>
    </source>
</evidence>
<dbReference type="AlphaFoldDB" id="A0A8I1SW43"/>
<dbReference type="Gene3D" id="1.10.10.10">
    <property type="entry name" value="Winged helix-like DNA-binding domain superfamily/Winged helix DNA-binding domain"/>
    <property type="match status" value="1"/>
</dbReference>
<evidence type="ECO:0000313" key="3">
    <source>
        <dbReference type="Proteomes" id="UP000664800"/>
    </source>
</evidence>
<evidence type="ECO:0000313" key="2">
    <source>
        <dbReference type="EMBL" id="MBN8744218.1"/>
    </source>
</evidence>
<gene>
    <name evidence="2" type="ORF">J0I24_07880</name>
</gene>
<comment type="caution">
    <text evidence="2">The sequence shown here is derived from an EMBL/GenBank/DDBJ whole genome shotgun (WGS) entry which is preliminary data.</text>
</comment>
<dbReference type="InterPro" id="IPR036388">
    <property type="entry name" value="WH-like_DNA-bd_sf"/>
</dbReference>
<reference evidence="2" key="1">
    <citation type="submission" date="2021-02" db="EMBL/GenBank/DDBJ databases">
        <title>Thiocyanate and organic carbon inputs drive convergent selection for specific autotrophic Afipia and Thiobacillus strains within complex microbiomes.</title>
        <authorList>
            <person name="Huddy R.J."/>
            <person name="Sachdeva R."/>
            <person name="Kadzinga F."/>
            <person name="Kantor R.S."/>
            <person name="Harrison S.T.L."/>
            <person name="Banfield J.F."/>
        </authorList>
    </citation>
    <scope>NUCLEOTIDE SEQUENCE</scope>
    <source>
        <strain evidence="2">SCN18_13_7_16_R3_B_64_19</strain>
    </source>
</reference>
<feature type="domain" description="Transcriptional regulator HTH-type FeoC" evidence="1">
    <location>
        <begin position="4"/>
        <end position="66"/>
    </location>
</feature>